<feature type="domain" description="Terminase ATPase subunit N-terminal" evidence="3">
    <location>
        <begin position="51"/>
        <end position="107"/>
    </location>
</feature>
<proteinExistence type="predicted"/>
<name>A0AAP9NR47_9GAMM</name>
<dbReference type="Pfam" id="PF03237">
    <property type="entry name" value="Terminase_6N"/>
    <property type="match status" value="1"/>
</dbReference>
<dbReference type="Gene3D" id="3.40.50.300">
    <property type="entry name" value="P-loop containing nucleotide triphosphate hydrolases"/>
    <property type="match status" value="1"/>
</dbReference>
<dbReference type="InterPro" id="IPR035421">
    <property type="entry name" value="Terminase_6C"/>
</dbReference>
<dbReference type="EMBL" id="CP054580">
    <property type="protein sequence ID" value="QKS26596.1"/>
    <property type="molecule type" value="Genomic_DNA"/>
</dbReference>
<evidence type="ECO:0000259" key="3">
    <source>
        <dbReference type="Pfam" id="PF06056"/>
    </source>
</evidence>
<organism evidence="5 6">
    <name type="scientific">Vreelandella titanicae</name>
    <dbReference type="NCBI Taxonomy" id="664683"/>
    <lineage>
        <taxon>Bacteria</taxon>
        <taxon>Pseudomonadati</taxon>
        <taxon>Pseudomonadota</taxon>
        <taxon>Gammaproteobacteria</taxon>
        <taxon>Oceanospirillales</taxon>
        <taxon>Halomonadaceae</taxon>
        <taxon>Vreelandella</taxon>
    </lineage>
</organism>
<sequence>MRSGSACKRFGSTVARCAGGLAQGVAGVGFARGGYAGDMTTTAPIELKESPRMAARHLYWQGWRVSHISKLIGEKPATIHSWKARDRWDDLTPTERVEHSLEARMVQLITKPKKEPVDYKEIDLLGRQIERLARIRKYHDTGSEADLNPNIERRNAGPKKKPRRNALEEEQIEALDAAFLESLFEYQAVWLEAGQKHRIRNILKSRQIGATWYFAREAIVDAFKTGRNKIFLSASRAQAHIFRNYIVQFVKEVCDVELKGDPIVLDNGAELHFLGTNSKTAQGYHGDVYLDEYFWIHRFAEFRKVTSGMAMHKKWRQTYFSTPSSVGHEGYPFWNGELFNKRRKKSERAEFDVSHEALKNGKLCPDGHWRQIVTVLDAIEGGCDLFDLEQLRMEYSPEEFDNLLMCGFVDDSQSAFPLAVMKACMVDSWEVWDDYRPFAPRPVGDREVWIGYDPTGTGEDGDGAGLVVVLPARSSNEKHRVLERHRLKGQDYEDQAAFIESFRDKYNIGHIGIDTTGIGGAVAEYVEKWFPTVVRYRYDVSLKTSMVLQAQQIMRKDRLEFDAGWSDLAASFMAIKKELTGSGRQFTYVSGRSKATGHADLAWATMHALHFEPLDGPASEGAGRSIMEFSDDDD</sequence>
<evidence type="ECO:0000313" key="6">
    <source>
        <dbReference type="Proteomes" id="UP000509761"/>
    </source>
</evidence>
<evidence type="ECO:0000259" key="4">
    <source>
        <dbReference type="Pfam" id="PF17289"/>
    </source>
</evidence>
<dbReference type="InterPro" id="IPR027417">
    <property type="entry name" value="P-loop_NTPase"/>
</dbReference>
<dbReference type="Pfam" id="PF06056">
    <property type="entry name" value="Terminase_5"/>
    <property type="match status" value="1"/>
</dbReference>
<reference evidence="5 6" key="1">
    <citation type="submission" date="2019-12" db="EMBL/GenBank/DDBJ databases">
        <title>Genome sequencing and assembly of endphytes of Porphyra tenera.</title>
        <authorList>
            <person name="Park J.M."/>
            <person name="Shin R."/>
            <person name="Jo S.H."/>
        </authorList>
    </citation>
    <scope>NUCLEOTIDE SEQUENCE [LARGE SCALE GENOMIC DNA]</scope>
    <source>
        <strain evidence="5 6">GPM3</strain>
    </source>
</reference>
<evidence type="ECO:0000313" key="5">
    <source>
        <dbReference type="EMBL" id="QKS26596.1"/>
    </source>
</evidence>
<feature type="region of interest" description="Disordered" evidence="2">
    <location>
        <begin position="615"/>
        <end position="634"/>
    </location>
</feature>
<dbReference type="InterPro" id="IPR010332">
    <property type="entry name" value="ATPase_terminase-su_N"/>
</dbReference>
<gene>
    <name evidence="5" type="ORF">FX987_04405</name>
</gene>
<dbReference type="Proteomes" id="UP000509761">
    <property type="component" value="Chromosome"/>
</dbReference>
<dbReference type="Gene3D" id="3.30.420.240">
    <property type="match status" value="1"/>
</dbReference>
<feature type="region of interest" description="Disordered" evidence="2">
    <location>
        <begin position="143"/>
        <end position="165"/>
    </location>
</feature>
<evidence type="ECO:0000256" key="1">
    <source>
        <dbReference type="ARBA" id="ARBA00022612"/>
    </source>
</evidence>
<protein>
    <recommendedName>
        <fullName evidence="7">Terminase</fullName>
    </recommendedName>
</protein>
<dbReference type="Pfam" id="PF17289">
    <property type="entry name" value="Terminase_6C"/>
    <property type="match status" value="1"/>
</dbReference>
<feature type="domain" description="Terminase large subunit gp17-like C-terminal" evidence="4">
    <location>
        <begin position="450"/>
        <end position="610"/>
    </location>
</feature>
<keyword evidence="1" id="KW-1188">Viral release from host cell</keyword>
<evidence type="ECO:0000256" key="2">
    <source>
        <dbReference type="SAM" id="MobiDB-lite"/>
    </source>
</evidence>
<evidence type="ECO:0008006" key="7">
    <source>
        <dbReference type="Google" id="ProtNLM"/>
    </source>
</evidence>
<accession>A0AAP9NR47</accession>
<dbReference type="AlphaFoldDB" id="A0AAP9NR47"/>
<keyword evidence="6" id="KW-1185">Reference proteome</keyword>